<dbReference type="PANTHER" id="PTHR33529:SF7">
    <property type="entry name" value="LIPOPOLYSACCHARIDE EXPORT SYSTEM PERMEASE PROTEIN LPTF"/>
    <property type="match status" value="1"/>
</dbReference>
<dbReference type="InterPro" id="IPR030922">
    <property type="entry name" value="LptF"/>
</dbReference>
<organism evidence="13 14">
    <name type="scientific">Spiribacter salilacus</name>
    <dbReference type="NCBI Taxonomy" id="2664894"/>
    <lineage>
        <taxon>Bacteria</taxon>
        <taxon>Pseudomonadati</taxon>
        <taxon>Pseudomonadota</taxon>
        <taxon>Gammaproteobacteria</taxon>
        <taxon>Chromatiales</taxon>
        <taxon>Ectothiorhodospiraceae</taxon>
        <taxon>Spiribacter</taxon>
    </lineage>
</organism>
<evidence type="ECO:0000256" key="2">
    <source>
        <dbReference type="ARBA" id="ARBA00004429"/>
    </source>
</evidence>
<comment type="caution">
    <text evidence="13">The sequence shown here is derived from an EMBL/GenBank/DDBJ whole genome shotgun (WGS) entry which is preliminary data.</text>
</comment>
<dbReference type="NCBIfam" id="TIGR04407">
    <property type="entry name" value="LptF_YjgP"/>
    <property type="match status" value="1"/>
</dbReference>
<reference evidence="13 14" key="1">
    <citation type="submission" date="2019-11" db="EMBL/GenBank/DDBJ databases">
        <authorList>
            <person name="Zhang X.Y."/>
        </authorList>
    </citation>
    <scope>NUCLEOTIDE SEQUENCE [LARGE SCALE GENOMIC DNA]</scope>
    <source>
        <strain evidence="13 14">C176</strain>
    </source>
</reference>
<feature type="transmembrane region" description="Helical" evidence="12">
    <location>
        <begin position="329"/>
        <end position="347"/>
    </location>
</feature>
<evidence type="ECO:0000313" key="13">
    <source>
        <dbReference type="EMBL" id="MRH77807.1"/>
    </source>
</evidence>
<keyword evidence="10 12" id="KW-0472">Membrane</keyword>
<comment type="similarity">
    <text evidence="3">Belongs to the LptF/LptG family.</text>
</comment>
<accession>A0A6N7QU06</accession>
<keyword evidence="5" id="KW-0813">Transport</keyword>
<keyword evidence="7" id="KW-0997">Cell inner membrane</keyword>
<comment type="function">
    <text evidence="1">Part of the ABC transporter complex LptBFG involved in the translocation of lipopolysaccharide (LPS) from the inner membrane to the outer membrane.</text>
</comment>
<evidence type="ECO:0000256" key="6">
    <source>
        <dbReference type="ARBA" id="ARBA00022475"/>
    </source>
</evidence>
<evidence type="ECO:0000256" key="7">
    <source>
        <dbReference type="ARBA" id="ARBA00022519"/>
    </source>
</evidence>
<feature type="transmembrane region" description="Helical" evidence="12">
    <location>
        <begin position="101"/>
        <end position="123"/>
    </location>
</feature>
<name>A0A6N7QU06_9GAMM</name>
<dbReference type="RefSeq" id="WP_153718874.1">
    <property type="nucleotide sequence ID" value="NZ_WJPP01000002.1"/>
</dbReference>
<evidence type="ECO:0000256" key="8">
    <source>
        <dbReference type="ARBA" id="ARBA00022692"/>
    </source>
</evidence>
<dbReference type="GO" id="GO:0055085">
    <property type="term" value="P:transmembrane transport"/>
    <property type="evidence" value="ECO:0007669"/>
    <property type="project" value="InterPro"/>
</dbReference>
<evidence type="ECO:0000256" key="4">
    <source>
        <dbReference type="ARBA" id="ARBA00014213"/>
    </source>
</evidence>
<proteinExistence type="inferred from homology"/>
<dbReference type="AlphaFoldDB" id="A0A6N7QU06"/>
<dbReference type="GO" id="GO:0043190">
    <property type="term" value="C:ATP-binding cassette (ABC) transporter complex"/>
    <property type="evidence" value="ECO:0007669"/>
    <property type="project" value="InterPro"/>
</dbReference>
<gene>
    <name evidence="13" type="primary">lptF</name>
    <name evidence="13" type="ORF">GH984_03735</name>
</gene>
<feature type="transmembrane region" description="Helical" evidence="12">
    <location>
        <begin position="9"/>
        <end position="30"/>
    </location>
</feature>
<protein>
    <recommendedName>
        <fullName evidence="4">Lipopolysaccharide export system permease protein LptF</fullName>
    </recommendedName>
</protein>
<dbReference type="Pfam" id="PF03739">
    <property type="entry name" value="LptF_LptG"/>
    <property type="match status" value="1"/>
</dbReference>
<sequence length="360" mass="39112">MGLSRLTRYLLREVMLAWAAVTIVLVVVLLTNRLVQFMADAARGDIPPDVIFLMLGLKAAANLSVVLPGSFFLGVVLALGRLYRDSEMSAMAGCGVSPFHVYRGIFALAIPLAIAVGALSLSVGPAAERQSDVVRANAQQEARFLGVQAGQFTRLGSDATVYVAAVDEGGGMDAIFAERKTPDGREILVANGGRRVIDGLGSGEFLVVKEGFRYRGVPGEGAWEIMRYAEHGVRISEPSPVQPGIGRDAVPLQLLLLDRSLVHNAELQWRLSLPFMIVVLALTALPLAKTDPRSGRYGRVVVAVILFMIYFNLLYAAQDWMIAGATPAWLGLYWVHAVAIGLALLFLQRRFQVIRQRATR</sequence>
<evidence type="ECO:0000256" key="11">
    <source>
        <dbReference type="ARBA" id="ARBA00026081"/>
    </source>
</evidence>
<keyword evidence="8 12" id="KW-0812">Transmembrane</keyword>
<keyword evidence="6" id="KW-1003">Cell membrane</keyword>
<keyword evidence="14" id="KW-1185">Reference proteome</keyword>
<dbReference type="Proteomes" id="UP000433788">
    <property type="component" value="Unassembled WGS sequence"/>
</dbReference>
<feature type="transmembrane region" description="Helical" evidence="12">
    <location>
        <begin position="50"/>
        <end position="80"/>
    </location>
</feature>
<dbReference type="GO" id="GO:0015920">
    <property type="term" value="P:lipopolysaccharide transport"/>
    <property type="evidence" value="ECO:0007669"/>
    <property type="project" value="TreeGrafter"/>
</dbReference>
<evidence type="ECO:0000256" key="10">
    <source>
        <dbReference type="ARBA" id="ARBA00023136"/>
    </source>
</evidence>
<comment type="subunit">
    <text evidence="11">Component of the lipopolysaccharide transport and assembly complex. The LptBFG transporter is composed of two ATP-binding proteins (LptB) and two transmembrane proteins (LptF and LptG).</text>
</comment>
<comment type="subcellular location">
    <subcellularLocation>
        <location evidence="2">Cell inner membrane</location>
        <topology evidence="2">Multi-pass membrane protein</topology>
    </subcellularLocation>
</comment>
<feature type="transmembrane region" description="Helical" evidence="12">
    <location>
        <begin position="267"/>
        <end position="288"/>
    </location>
</feature>
<dbReference type="EMBL" id="WJPP01000002">
    <property type="protein sequence ID" value="MRH77807.1"/>
    <property type="molecule type" value="Genomic_DNA"/>
</dbReference>
<evidence type="ECO:0000256" key="12">
    <source>
        <dbReference type="SAM" id="Phobius"/>
    </source>
</evidence>
<feature type="transmembrane region" description="Helical" evidence="12">
    <location>
        <begin position="300"/>
        <end position="317"/>
    </location>
</feature>
<evidence type="ECO:0000256" key="9">
    <source>
        <dbReference type="ARBA" id="ARBA00022989"/>
    </source>
</evidence>
<keyword evidence="9 12" id="KW-1133">Transmembrane helix</keyword>
<dbReference type="InterPro" id="IPR005495">
    <property type="entry name" value="LptG/LptF_permease"/>
</dbReference>
<evidence type="ECO:0000313" key="14">
    <source>
        <dbReference type="Proteomes" id="UP000433788"/>
    </source>
</evidence>
<evidence type="ECO:0000256" key="5">
    <source>
        <dbReference type="ARBA" id="ARBA00022448"/>
    </source>
</evidence>
<dbReference type="PANTHER" id="PTHR33529">
    <property type="entry name" value="SLR0882 PROTEIN-RELATED"/>
    <property type="match status" value="1"/>
</dbReference>
<evidence type="ECO:0000256" key="1">
    <source>
        <dbReference type="ARBA" id="ARBA00002265"/>
    </source>
</evidence>
<evidence type="ECO:0000256" key="3">
    <source>
        <dbReference type="ARBA" id="ARBA00007725"/>
    </source>
</evidence>